<proteinExistence type="inferred from homology"/>
<keyword evidence="1 2" id="KW-0408">Iron</keyword>
<dbReference type="GO" id="GO:0004497">
    <property type="term" value="F:monooxygenase activity"/>
    <property type="evidence" value="ECO:0007669"/>
    <property type="project" value="UniProtKB-KW"/>
</dbReference>
<gene>
    <name evidence="3" type="ORF">OSTQU699_LOCUS4963</name>
</gene>
<keyword evidence="4" id="KW-1185">Reference proteome</keyword>
<evidence type="ECO:0008006" key="5">
    <source>
        <dbReference type="Google" id="ProtNLM"/>
    </source>
</evidence>
<dbReference type="GO" id="GO:0020037">
    <property type="term" value="F:heme binding"/>
    <property type="evidence" value="ECO:0007669"/>
    <property type="project" value="InterPro"/>
</dbReference>
<keyword evidence="2" id="KW-0503">Monooxygenase</keyword>
<dbReference type="SUPFAM" id="SSF48264">
    <property type="entry name" value="Cytochrome P450"/>
    <property type="match status" value="1"/>
</dbReference>
<dbReference type="GO" id="GO:0016705">
    <property type="term" value="F:oxidoreductase activity, acting on paired donors, with incorporation or reduction of molecular oxygen"/>
    <property type="evidence" value="ECO:0007669"/>
    <property type="project" value="InterPro"/>
</dbReference>
<comment type="similarity">
    <text evidence="2">Belongs to the cytochrome P450 family.</text>
</comment>
<organism evidence="3 4">
    <name type="scientific">Ostreobium quekettii</name>
    <dbReference type="NCBI Taxonomy" id="121088"/>
    <lineage>
        <taxon>Eukaryota</taxon>
        <taxon>Viridiplantae</taxon>
        <taxon>Chlorophyta</taxon>
        <taxon>core chlorophytes</taxon>
        <taxon>Ulvophyceae</taxon>
        <taxon>TCBD clade</taxon>
        <taxon>Bryopsidales</taxon>
        <taxon>Ostreobineae</taxon>
        <taxon>Ostreobiaceae</taxon>
        <taxon>Ostreobium</taxon>
    </lineage>
</organism>
<dbReference type="Gene3D" id="1.10.630.10">
    <property type="entry name" value="Cytochrome P450"/>
    <property type="match status" value="1"/>
</dbReference>
<keyword evidence="2" id="KW-0560">Oxidoreductase</keyword>
<evidence type="ECO:0000313" key="3">
    <source>
        <dbReference type="EMBL" id="CAD7699604.1"/>
    </source>
</evidence>
<comment type="caution">
    <text evidence="3">The sequence shown here is derived from an EMBL/GenBank/DDBJ whole genome shotgun (WGS) entry which is preliminary data.</text>
</comment>
<dbReference type="PANTHER" id="PTHR24301:SF2">
    <property type="entry name" value="THROMBOXANE-A SYNTHASE"/>
    <property type="match status" value="1"/>
</dbReference>
<dbReference type="PROSITE" id="PS00086">
    <property type="entry name" value="CYTOCHROME_P450"/>
    <property type="match status" value="1"/>
</dbReference>
<reference evidence="3" key="1">
    <citation type="submission" date="2020-12" db="EMBL/GenBank/DDBJ databases">
        <authorList>
            <person name="Iha C."/>
        </authorList>
    </citation>
    <scope>NUCLEOTIDE SEQUENCE</scope>
</reference>
<name>A0A8S1IXC0_9CHLO</name>
<dbReference type="InterPro" id="IPR017972">
    <property type="entry name" value="Cyt_P450_CS"/>
</dbReference>
<dbReference type="InterPro" id="IPR002401">
    <property type="entry name" value="Cyt_P450_E_grp-I"/>
</dbReference>
<evidence type="ECO:0000256" key="1">
    <source>
        <dbReference type="PIRSR" id="PIRSR602401-1"/>
    </source>
</evidence>
<dbReference type="InterPro" id="IPR036396">
    <property type="entry name" value="Cyt_P450_sf"/>
</dbReference>
<sequence>MGIVNQRRKEPTIADKAKKDFITLMIEARERESGRALNDLEILHNSRLFLAAGHETTAGTLAIFLFHVAQHPEVEKKILEEVDRLNDRKPPSYEGLERYQYLEWALNESMRMLSVVPLLSRKASQDFHLGGTVRVPKGAGIVIPIHWLHHDAKLWGDPENFRPERFDTGSDECQKRHPQAFMPFGGGPRVCLGSKFAIMEMLLVLIMLYRQYTFSVDGSCTSTPLKINVSVTIEPTDGIHLHVHERQNGFGMKAP</sequence>
<dbReference type="EMBL" id="CAJHUC010001071">
    <property type="protein sequence ID" value="CAD7699604.1"/>
    <property type="molecule type" value="Genomic_DNA"/>
</dbReference>
<dbReference type="OrthoDB" id="507451at2759"/>
<keyword evidence="1 2" id="KW-0479">Metal-binding</keyword>
<dbReference type="InterPro" id="IPR001128">
    <property type="entry name" value="Cyt_P450"/>
</dbReference>
<accession>A0A8S1IXC0</accession>
<dbReference type="AlphaFoldDB" id="A0A8S1IXC0"/>
<evidence type="ECO:0000313" key="4">
    <source>
        <dbReference type="Proteomes" id="UP000708148"/>
    </source>
</evidence>
<dbReference type="PRINTS" id="PR00463">
    <property type="entry name" value="EP450I"/>
</dbReference>
<protein>
    <recommendedName>
        <fullName evidence="5">Cytochrome P450</fullName>
    </recommendedName>
</protein>
<dbReference type="Proteomes" id="UP000708148">
    <property type="component" value="Unassembled WGS sequence"/>
</dbReference>
<dbReference type="PANTHER" id="PTHR24301">
    <property type="entry name" value="THROMBOXANE-A SYNTHASE"/>
    <property type="match status" value="1"/>
</dbReference>
<keyword evidence="1 2" id="KW-0349">Heme</keyword>
<dbReference type="GO" id="GO:0005506">
    <property type="term" value="F:iron ion binding"/>
    <property type="evidence" value="ECO:0007669"/>
    <property type="project" value="InterPro"/>
</dbReference>
<dbReference type="PRINTS" id="PR00385">
    <property type="entry name" value="P450"/>
</dbReference>
<evidence type="ECO:0000256" key="2">
    <source>
        <dbReference type="RuleBase" id="RU000461"/>
    </source>
</evidence>
<feature type="binding site" description="axial binding residue" evidence="1">
    <location>
        <position position="191"/>
    </location>
    <ligand>
        <name>heme</name>
        <dbReference type="ChEBI" id="CHEBI:30413"/>
    </ligand>
    <ligandPart>
        <name>Fe</name>
        <dbReference type="ChEBI" id="CHEBI:18248"/>
    </ligandPart>
</feature>
<dbReference type="Pfam" id="PF00067">
    <property type="entry name" value="p450"/>
    <property type="match status" value="1"/>
</dbReference>
<comment type="cofactor">
    <cofactor evidence="1">
        <name>heme</name>
        <dbReference type="ChEBI" id="CHEBI:30413"/>
    </cofactor>
</comment>